<reference evidence="1" key="1">
    <citation type="submission" date="2022-03" db="EMBL/GenBank/DDBJ databases">
        <authorList>
            <person name="Martin H S."/>
        </authorList>
    </citation>
    <scope>NUCLEOTIDE SEQUENCE</scope>
</reference>
<protein>
    <submittedName>
        <fullName evidence="1">Uncharacterized protein</fullName>
    </submittedName>
</protein>
<evidence type="ECO:0000313" key="2">
    <source>
        <dbReference type="Proteomes" id="UP000837857"/>
    </source>
</evidence>
<dbReference type="EMBL" id="OW152814">
    <property type="protein sequence ID" value="CAH2050938.1"/>
    <property type="molecule type" value="Genomic_DNA"/>
</dbReference>
<evidence type="ECO:0000313" key="1">
    <source>
        <dbReference type="EMBL" id="CAH2050938.1"/>
    </source>
</evidence>
<keyword evidence="2" id="KW-1185">Reference proteome</keyword>
<organism evidence="1 2">
    <name type="scientific">Iphiclides podalirius</name>
    <name type="common">scarce swallowtail</name>
    <dbReference type="NCBI Taxonomy" id="110791"/>
    <lineage>
        <taxon>Eukaryota</taxon>
        <taxon>Metazoa</taxon>
        <taxon>Ecdysozoa</taxon>
        <taxon>Arthropoda</taxon>
        <taxon>Hexapoda</taxon>
        <taxon>Insecta</taxon>
        <taxon>Pterygota</taxon>
        <taxon>Neoptera</taxon>
        <taxon>Endopterygota</taxon>
        <taxon>Lepidoptera</taxon>
        <taxon>Glossata</taxon>
        <taxon>Ditrysia</taxon>
        <taxon>Papilionoidea</taxon>
        <taxon>Papilionidae</taxon>
        <taxon>Papilioninae</taxon>
        <taxon>Iphiclides</taxon>
    </lineage>
</organism>
<proteinExistence type="predicted"/>
<gene>
    <name evidence="1" type="ORF">IPOD504_LOCUS7789</name>
</gene>
<name>A0ABN8I9E9_9NEOP</name>
<sequence length="68" mass="7329">MFTSLTPTKTCTANLSISSHCYCYRCGDSPLPHQSYSDTTASAFPLEPNSTYASTGEPVHTFPHISIG</sequence>
<accession>A0ABN8I9E9</accession>
<feature type="non-terminal residue" evidence="1">
    <location>
        <position position="68"/>
    </location>
</feature>
<dbReference type="Proteomes" id="UP000837857">
    <property type="component" value="Chromosome 2"/>
</dbReference>